<feature type="region of interest" description="Disordered" evidence="1">
    <location>
        <begin position="1"/>
        <end position="29"/>
    </location>
</feature>
<dbReference type="AlphaFoldDB" id="A0A9D3UZ79"/>
<keyword evidence="3" id="KW-1185">Reference proteome</keyword>
<evidence type="ECO:0000313" key="2">
    <source>
        <dbReference type="EMBL" id="KAH1064662.1"/>
    </source>
</evidence>
<dbReference type="EMBL" id="JAIQCV010000009">
    <property type="protein sequence ID" value="KAH1064662.1"/>
    <property type="molecule type" value="Genomic_DNA"/>
</dbReference>
<evidence type="ECO:0000313" key="3">
    <source>
        <dbReference type="Proteomes" id="UP000828251"/>
    </source>
</evidence>
<reference evidence="2 3" key="1">
    <citation type="journal article" date="2021" name="Plant Biotechnol. J.">
        <title>Multi-omics assisted identification of the key and species-specific regulatory components of drought-tolerant mechanisms in Gossypium stocksii.</title>
        <authorList>
            <person name="Yu D."/>
            <person name="Ke L."/>
            <person name="Zhang D."/>
            <person name="Wu Y."/>
            <person name="Sun Y."/>
            <person name="Mei J."/>
            <person name="Sun J."/>
            <person name="Sun Y."/>
        </authorList>
    </citation>
    <scope>NUCLEOTIDE SEQUENCE [LARGE SCALE GENOMIC DNA]</scope>
    <source>
        <strain evidence="3">cv. E1</strain>
        <tissue evidence="2">Leaf</tissue>
    </source>
</reference>
<feature type="compositionally biased region" description="Pro residues" evidence="1">
    <location>
        <begin position="1"/>
        <end position="10"/>
    </location>
</feature>
<dbReference type="Proteomes" id="UP000828251">
    <property type="component" value="Unassembled WGS sequence"/>
</dbReference>
<gene>
    <name evidence="2" type="ORF">J1N35_029649</name>
</gene>
<accession>A0A9D3UZ79</accession>
<proteinExistence type="predicted"/>
<evidence type="ECO:0000256" key="1">
    <source>
        <dbReference type="SAM" id="MobiDB-lite"/>
    </source>
</evidence>
<sequence length="98" mass="10881">MGSTVNPPPMTLKVSQNQGHPPHIGARSRRQSFICQQTSHCITPTKDVPKITPAIACCLMFNVANIHAEDQWVSPRRLDLAENCEGITFNNSIKEAKR</sequence>
<organism evidence="2 3">
    <name type="scientific">Gossypium stocksii</name>
    <dbReference type="NCBI Taxonomy" id="47602"/>
    <lineage>
        <taxon>Eukaryota</taxon>
        <taxon>Viridiplantae</taxon>
        <taxon>Streptophyta</taxon>
        <taxon>Embryophyta</taxon>
        <taxon>Tracheophyta</taxon>
        <taxon>Spermatophyta</taxon>
        <taxon>Magnoliopsida</taxon>
        <taxon>eudicotyledons</taxon>
        <taxon>Gunneridae</taxon>
        <taxon>Pentapetalae</taxon>
        <taxon>rosids</taxon>
        <taxon>malvids</taxon>
        <taxon>Malvales</taxon>
        <taxon>Malvaceae</taxon>
        <taxon>Malvoideae</taxon>
        <taxon>Gossypium</taxon>
    </lineage>
</organism>
<name>A0A9D3UZ79_9ROSI</name>
<protein>
    <submittedName>
        <fullName evidence="2">Uncharacterized protein</fullName>
    </submittedName>
</protein>
<comment type="caution">
    <text evidence="2">The sequence shown here is derived from an EMBL/GenBank/DDBJ whole genome shotgun (WGS) entry which is preliminary data.</text>
</comment>